<keyword evidence="6 7" id="KW-0472">Membrane</keyword>
<name>A0AAJ7BZQ8_CEPCN</name>
<comment type="similarity">
    <text evidence="2 7">Belongs to the concentrative nucleoside transporter (CNT) (TC 2.A.41) family.</text>
</comment>
<evidence type="ECO:0000259" key="9">
    <source>
        <dbReference type="Pfam" id="PF07662"/>
    </source>
</evidence>
<accession>A0AAJ7BZQ8</accession>
<dbReference type="CTD" id="35914"/>
<dbReference type="Pfam" id="PF07670">
    <property type="entry name" value="Gate"/>
    <property type="match status" value="1"/>
</dbReference>
<feature type="transmembrane region" description="Helical" evidence="7">
    <location>
        <begin position="75"/>
        <end position="94"/>
    </location>
</feature>
<evidence type="ECO:0000259" key="8">
    <source>
        <dbReference type="Pfam" id="PF01773"/>
    </source>
</evidence>
<dbReference type="GO" id="GO:0005886">
    <property type="term" value="C:plasma membrane"/>
    <property type="evidence" value="ECO:0007669"/>
    <property type="project" value="UniProtKB-SubCell"/>
</dbReference>
<feature type="transmembrane region" description="Helical" evidence="7">
    <location>
        <begin position="240"/>
        <end position="261"/>
    </location>
</feature>
<dbReference type="GO" id="GO:0005415">
    <property type="term" value="F:nucleoside:sodium symporter activity"/>
    <property type="evidence" value="ECO:0007669"/>
    <property type="project" value="TreeGrafter"/>
</dbReference>
<feature type="domain" description="Nucleoside transporter/FeoB GTPase Gate" evidence="10">
    <location>
        <begin position="165"/>
        <end position="263"/>
    </location>
</feature>
<evidence type="ECO:0000313" key="12">
    <source>
        <dbReference type="RefSeq" id="XP_015597753.1"/>
    </source>
</evidence>
<evidence type="ECO:0000256" key="1">
    <source>
        <dbReference type="ARBA" id="ARBA00004651"/>
    </source>
</evidence>
<dbReference type="InterPro" id="IPR011642">
    <property type="entry name" value="Gate_dom"/>
</dbReference>
<feature type="domain" description="Concentrative nucleoside transporter C-terminal" evidence="9">
    <location>
        <begin position="267"/>
        <end position="475"/>
    </location>
</feature>
<feature type="transmembrane region" description="Helical" evidence="7">
    <location>
        <begin position="159"/>
        <end position="184"/>
    </location>
</feature>
<dbReference type="RefSeq" id="XP_015597753.1">
    <property type="nucleotide sequence ID" value="XM_015742267.2"/>
</dbReference>
<evidence type="ECO:0000313" key="11">
    <source>
        <dbReference type="Proteomes" id="UP000694920"/>
    </source>
</evidence>
<dbReference type="GeneID" id="107268952"/>
<reference evidence="12" key="1">
    <citation type="submission" date="2025-08" db="UniProtKB">
        <authorList>
            <consortium name="RefSeq"/>
        </authorList>
    </citation>
    <scope>IDENTIFICATION</scope>
</reference>
<dbReference type="InterPro" id="IPR008276">
    <property type="entry name" value="C_nuclsd_transpt"/>
</dbReference>
<keyword evidence="4 7" id="KW-0812">Transmembrane</keyword>
<feature type="transmembrane region" description="Helical" evidence="7">
    <location>
        <begin position="455"/>
        <end position="478"/>
    </location>
</feature>
<dbReference type="Pfam" id="PF01773">
    <property type="entry name" value="Nucleos_tra2_N"/>
    <property type="match status" value="1"/>
</dbReference>
<feature type="transmembrane region" description="Helical" evidence="7">
    <location>
        <begin position="6"/>
        <end position="27"/>
    </location>
</feature>
<dbReference type="InterPro" id="IPR011657">
    <property type="entry name" value="CNT_C_dom"/>
</dbReference>
<keyword evidence="5 7" id="KW-1133">Transmembrane helix</keyword>
<sequence length="503" mass="55753">MLLLLFAFTYFGIFYFCIFKRYVLKYVKRTLRPFGRSLKRLRARKRTYFLLRTAFYISVLAAAIVFLILDTINDRDRLISCLGVIVLIGLGWIFSKHPTQINWQPVLWGLILQFSFGLLTIRWTVGRIIFQCVSNKIETFMNYSIDGASFVFSNELVNVIQVFAFAALPVIFFFSFFIYILSYLGVMQWVIMRIGWVLHLIMDTTICESMNTAANVFLSMSESPLLIQSYIHKLTVSEMHAIMASGFATVSGTVLAAYISFGAQPAHLITASLMSAPAALCYSKLFYPETEESQTTVKNIVLEKSEDSSLIDAAVRGAMAGIPLVLSIVANIVAFISFVSFINAILSWLGGLIGNDSLSFELILSKLFMPLSWVMGVPWEQCEYVSTLIGLKTAVNEFVAYQKLGVYKKEGVLSARTEAIATYAICGFANPGSVGIMIGALTVIAPEKRDVIVGVAFRSFITGSAVCFLTACIAGMLINEDYYSTISSSTNSTTTVLSILSQS</sequence>
<dbReference type="InterPro" id="IPR018270">
    <property type="entry name" value="C_nuclsd_transpt_met_bac"/>
</dbReference>
<feature type="transmembrane region" description="Helical" evidence="7">
    <location>
        <begin position="106"/>
        <end position="125"/>
    </location>
</feature>
<gene>
    <name evidence="12" type="primary">LOC107268952</name>
</gene>
<protein>
    <recommendedName>
        <fullName evidence="7">Sodium/nucleoside cotransporter</fullName>
    </recommendedName>
</protein>
<keyword evidence="3" id="KW-1003">Cell membrane</keyword>
<dbReference type="NCBIfam" id="TIGR00804">
    <property type="entry name" value="nupC"/>
    <property type="match status" value="1"/>
</dbReference>
<evidence type="ECO:0000256" key="7">
    <source>
        <dbReference type="RuleBase" id="RU362018"/>
    </source>
</evidence>
<proteinExistence type="inferred from homology"/>
<organism evidence="11 12">
    <name type="scientific">Cephus cinctus</name>
    <name type="common">Wheat stem sawfly</name>
    <dbReference type="NCBI Taxonomy" id="211228"/>
    <lineage>
        <taxon>Eukaryota</taxon>
        <taxon>Metazoa</taxon>
        <taxon>Ecdysozoa</taxon>
        <taxon>Arthropoda</taxon>
        <taxon>Hexapoda</taxon>
        <taxon>Insecta</taxon>
        <taxon>Pterygota</taxon>
        <taxon>Neoptera</taxon>
        <taxon>Endopterygota</taxon>
        <taxon>Hymenoptera</taxon>
        <taxon>Cephoidea</taxon>
        <taxon>Cephidae</taxon>
        <taxon>Cephus</taxon>
    </lineage>
</organism>
<feature type="transmembrane region" description="Helical" evidence="7">
    <location>
        <begin position="48"/>
        <end position="69"/>
    </location>
</feature>
<evidence type="ECO:0000256" key="4">
    <source>
        <dbReference type="ARBA" id="ARBA00022692"/>
    </source>
</evidence>
<evidence type="ECO:0000256" key="5">
    <source>
        <dbReference type="ARBA" id="ARBA00022989"/>
    </source>
</evidence>
<feature type="transmembrane region" description="Helical" evidence="7">
    <location>
        <begin position="324"/>
        <end position="346"/>
    </location>
</feature>
<dbReference type="InterPro" id="IPR002668">
    <property type="entry name" value="CNT_N_dom"/>
</dbReference>
<comment type="subcellular location">
    <subcellularLocation>
        <location evidence="1">Cell membrane</location>
        <topology evidence="1">Multi-pass membrane protein</topology>
    </subcellularLocation>
</comment>
<evidence type="ECO:0000256" key="6">
    <source>
        <dbReference type="ARBA" id="ARBA00023136"/>
    </source>
</evidence>
<feature type="transmembrane region" description="Helical" evidence="7">
    <location>
        <begin position="420"/>
        <end position="443"/>
    </location>
</feature>
<keyword evidence="11" id="KW-1185">Reference proteome</keyword>
<keyword evidence="7" id="KW-0813">Transport</keyword>
<dbReference type="AlphaFoldDB" id="A0AAJ7BZQ8"/>
<evidence type="ECO:0000259" key="10">
    <source>
        <dbReference type="Pfam" id="PF07670"/>
    </source>
</evidence>
<dbReference type="PANTHER" id="PTHR10590">
    <property type="entry name" value="SODIUM/NUCLEOSIDE COTRANSPORTER"/>
    <property type="match status" value="1"/>
</dbReference>
<feature type="domain" description="Concentrative nucleoside transporter N-terminal" evidence="8">
    <location>
        <begin position="82"/>
        <end position="154"/>
    </location>
</feature>
<dbReference type="Pfam" id="PF07662">
    <property type="entry name" value="Nucleos_tra2_C"/>
    <property type="match status" value="1"/>
</dbReference>
<dbReference type="Proteomes" id="UP000694920">
    <property type="component" value="Unplaced"/>
</dbReference>
<evidence type="ECO:0000256" key="2">
    <source>
        <dbReference type="ARBA" id="ARBA00009033"/>
    </source>
</evidence>
<feature type="transmembrane region" description="Helical" evidence="7">
    <location>
        <begin position="196"/>
        <end position="220"/>
    </location>
</feature>
<evidence type="ECO:0000256" key="3">
    <source>
        <dbReference type="ARBA" id="ARBA00022475"/>
    </source>
</evidence>
<dbReference type="PANTHER" id="PTHR10590:SF4">
    <property type="entry name" value="SOLUTE CARRIER FAMILY 28 MEMBER 3"/>
    <property type="match status" value="1"/>
</dbReference>